<reference evidence="2" key="1">
    <citation type="submission" date="2023-04" db="EMBL/GenBank/DDBJ databases">
        <title>Phytophthora fragariaefolia NBRC 109709.</title>
        <authorList>
            <person name="Ichikawa N."/>
            <person name="Sato H."/>
            <person name="Tonouchi N."/>
        </authorList>
    </citation>
    <scope>NUCLEOTIDE SEQUENCE</scope>
    <source>
        <strain evidence="2">NBRC 109709</strain>
    </source>
</reference>
<proteinExistence type="predicted"/>
<dbReference type="FunFam" id="3.30.70.270:FF:000003">
    <property type="entry name" value="Transposon Ty3-G Gag-Pol polyprotein"/>
    <property type="match status" value="1"/>
</dbReference>
<evidence type="ECO:0000259" key="1">
    <source>
        <dbReference type="Pfam" id="PF00078"/>
    </source>
</evidence>
<dbReference type="Gene3D" id="3.30.70.270">
    <property type="match status" value="1"/>
</dbReference>
<evidence type="ECO:0000313" key="3">
    <source>
        <dbReference type="Proteomes" id="UP001165121"/>
    </source>
</evidence>
<name>A0A9W6XK44_9STRA</name>
<dbReference type="InterPro" id="IPR043502">
    <property type="entry name" value="DNA/RNA_pol_sf"/>
</dbReference>
<gene>
    <name evidence="2" type="ORF">Pfra01_001284800</name>
</gene>
<sequence>MYGCIIFSVLDLAQGYHQMRVALKRRQYTAFRTHSETYQWFVAPMGLAGMLGVWSRLMRVLLGKYPFIVGYLDDICVFSKNMKEHLQLLRTLFEVLRREKLYCHRSKCHFGQNQVQFLGHTVSSQGIAVDSKKTEVIDNWSVPMNQRQLQSVLGLTGSSVASFTATRQSSYRLDL</sequence>
<accession>A0A9W6XK44</accession>
<dbReference type="Proteomes" id="UP001165121">
    <property type="component" value="Unassembled WGS sequence"/>
</dbReference>
<dbReference type="AlphaFoldDB" id="A0A9W6XK44"/>
<comment type="caution">
    <text evidence="2">The sequence shown here is derived from an EMBL/GenBank/DDBJ whole genome shotgun (WGS) entry which is preliminary data.</text>
</comment>
<evidence type="ECO:0000313" key="2">
    <source>
        <dbReference type="EMBL" id="GMF41073.1"/>
    </source>
</evidence>
<dbReference type="PANTHER" id="PTHR33064:SF37">
    <property type="entry name" value="RIBONUCLEASE H"/>
    <property type="match status" value="1"/>
</dbReference>
<dbReference type="PANTHER" id="PTHR33064">
    <property type="entry name" value="POL PROTEIN"/>
    <property type="match status" value="1"/>
</dbReference>
<dbReference type="SUPFAM" id="SSF56672">
    <property type="entry name" value="DNA/RNA polymerases"/>
    <property type="match status" value="1"/>
</dbReference>
<dbReference type="Pfam" id="PF00078">
    <property type="entry name" value="RVT_1"/>
    <property type="match status" value="1"/>
</dbReference>
<dbReference type="CDD" id="cd01647">
    <property type="entry name" value="RT_LTR"/>
    <property type="match status" value="1"/>
</dbReference>
<protein>
    <submittedName>
        <fullName evidence="2">Unnamed protein product</fullName>
    </submittedName>
</protein>
<dbReference type="InterPro" id="IPR051320">
    <property type="entry name" value="Viral_Replic_Matur_Polypro"/>
</dbReference>
<keyword evidence="3" id="KW-1185">Reference proteome</keyword>
<dbReference type="EMBL" id="BSXT01001303">
    <property type="protein sequence ID" value="GMF41073.1"/>
    <property type="molecule type" value="Genomic_DNA"/>
</dbReference>
<organism evidence="2 3">
    <name type="scientific">Phytophthora fragariaefolia</name>
    <dbReference type="NCBI Taxonomy" id="1490495"/>
    <lineage>
        <taxon>Eukaryota</taxon>
        <taxon>Sar</taxon>
        <taxon>Stramenopiles</taxon>
        <taxon>Oomycota</taxon>
        <taxon>Peronosporomycetes</taxon>
        <taxon>Peronosporales</taxon>
        <taxon>Peronosporaceae</taxon>
        <taxon>Phytophthora</taxon>
    </lineage>
</organism>
<dbReference type="OrthoDB" id="161383at2759"/>
<feature type="domain" description="Reverse transcriptase" evidence="1">
    <location>
        <begin position="5"/>
        <end position="122"/>
    </location>
</feature>
<dbReference type="InterPro" id="IPR043128">
    <property type="entry name" value="Rev_trsase/Diguanyl_cyclase"/>
</dbReference>
<dbReference type="Gene3D" id="3.10.10.10">
    <property type="entry name" value="HIV Type 1 Reverse Transcriptase, subunit A, domain 1"/>
    <property type="match status" value="1"/>
</dbReference>
<dbReference type="InterPro" id="IPR000477">
    <property type="entry name" value="RT_dom"/>
</dbReference>